<evidence type="ECO:0000313" key="8">
    <source>
        <dbReference type="EMBL" id="NYD57485.1"/>
    </source>
</evidence>
<evidence type="ECO:0000256" key="4">
    <source>
        <dbReference type="ARBA" id="ARBA00022989"/>
    </source>
</evidence>
<feature type="transmembrane region" description="Helical" evidence="6">
    <location>
        <begin position="206"/>
        <end position="227"/>
    </location>
</feature>
<dbReference type="GO" id="GO:0031460">
    <property type="term" value="P:glycine betaine transport"/>
    <property type="evidence" value="ECO:0007669"/>
    <property type="project" value="TreeGrafter"/>
</dbReference>
<dbReference type="InterPro" id="IPR000515">
    <property type="entry name" value="MetI-like"/>
</dbReference>
<feature type="domain" description="ABC transmembrane type-1" evidence="7">
    <location>
        <begin position="27"/>
        <end position="224"/>
    </location>
</feature>
<dbReference type="GO" id="GO:0055085">
    <property type="term" value="P:transmembrane transport"/>
    <property type="evidence" value="ECO:0007669"/>
    <property type="project" value="InterPro"/>
</dbReference>
<evidence type="ECO:0000256" key="5">
    <source>
        <dbReference type="ARBA" id="ARBA00023136"/>
    </source>
</evidence>
<keyword evidence="5 6" id="KW-0472">Membrane</keyword>
<dbReference type="InterPro" id="IPR035906">
    <property type="entry name" value="MetI-like_sf"/>
</dbReference>
<comment type="subcellular location">
    <subcellularLocation>
        <location evidence="6">Cell membrane</location>
        <topology evidence="6">Multi-pass membrane protein</topology>
    </subcellularLocation>
    <subcellularLocation>
        <location evidence="1">Membrane</location>
        <topology evidence="1">Multi-pass membrane protein</topology>
    </subcellularLocation>
</comment>
<protein>
    <submittedName>
        <fullName evidence="8">Osmoprotectant transport system permease protein</fullName>
    </submittedName>
</protein>
<feature type="transmembrane region" description="Helical" evidence="6">
    <location>
        <begin position="159"/>
        <end position="186"/>
    </location>
</feature>
<organism evidence="8 9">
    <name type="scientific">Nocardioides marinisabuli</name>
    <dbReference type="NCBI Taxonomy" id="419476"/>
    <lineage>
        <taxon>Bacteria</taxon>
        <taxon>Bacillati</taxon>
        <taxon>Actinomycetota</taxon>
        <taxon>Actinomycetes</taxon>
        <taxon>Propionibacteriales</taxon>
        <taxon>Nocardioidaceae</taxon>
        <taxon>Nocardioides</taxon>
    </lineage>
</organism>
<evidence type="ECO:0000256" key="1">
    <source>
        <dbReference type="ARBA" id="ARBA00004141"/>
    </source>
</evidence>
<comment type="similarity">
    <text evidence="6">Belongs to the binding-protein-dependent transport system permease family.</text>
</comment>
<sequence length="260" mass="27002">MDVLLDALAYLRDADSWTGQGGMLELLVQQLLVTVTALAAAMLVGLPVALWLGHLGRGGFLAINISNVGRAVPTFALLAIFVAGDAWAWTGGAFPGTGTVGPYGRAGISTLVALALFALPPLITNAYVAVREVPPEVRESARGMGMSGWQQFRRAELPLALPLVMSGVRLALVQVWATATIAALVAGPGLGRVITDGFFRTDYGKGIAGAIVVAAVALVLEVLAAAVQRWLDPVRRAARTGERAVSPEVSTLEPAAREGG</sequence>
<feature type="transmembrane region" description="Helical" evidence="6">
    <location>
        <begin position="31"/>
        <end position="53"/>
    </location>
</feature>
<evidence type="ECO:0000256" key="6">
    <source>
        <dbReference type="RuleBase" id="RU363032"/>
    </source>
</evidence>
<dbReference type="RefSeq" id="WP_179615239.1">
    <property type="nucleotide sequence ID" value="NZ_CP059163.1"/>
</dbReference>
<keyword evidence="3 6" id="KW-0812">Transmembrane</keyword>
<dbReference type="Pfam" id="PF00528">
    <property type="entry name" value="BPD_transp_1"/>
    <property type="match status" value="1"/>
</dbReference>
<dbReference type="PANTHER" id="PTHR30177">
    <property type="entry name" value="GLYCINE BETAINE/L-PROLINE TRANSPORT SYSTEM PERMEASE PROTEIN PROW"/>
    <property type="match status" value="1"/>
</dbReference>
<dbReference type="PROSITE" id="PS50928">
    <property type="entry name" value="ABC_TM1"/>
    <property type="match status" value="1"/>
</dbReference>
<dbReference type="EMBL" id="JACCBE010000001">
    <property type="protein sequence ID" value="NYD57485.1"/>
    <property type="molecule type" value="Genomic_DNA"/>
</dbReference>
<dbReference type="Gene3D" id="1.10.3720.10">
    <property type="entry name" value="MetI-like"/>
    <property type="match status" value="1"/>
</dbReference>
<name>A0A7Y9F2E4_9ACTN</name>
<dbReference type="PANTHER" id="PTHR30177:SF33">
    <property type="entry name" value="POSSIBLE OSMOPROTECTANT (GLYCINE BETAINE_CARNITINE_CHOLINE_L-PROLINE) TRANSPORT INTEGRAL MEMBRANE PROTEIN ABC TRANSPORTER PROZ"/>
    <property type="match status" value="1"/>
</dbReference>
<reference evidence="8 9" key="1">
    <citation type="submission" date="2020-07" db="EMBL/GenBank/DDBJ databases">
        <title>Sequencing the genomes of 1000 actinobacteria strains.</title>
        <authorList>
            <person name="Klenk H.-P."/>
        </authorList>
    </citation>
    <scope>NUCLEOTIDE SEQUENCE [LARGE SCALE GENOMIC DNA]</scope>
    <source>
        <strain evidence="8 9">DSM 18965</strain>
    </source>
</reference>
<dbReference type="CDD" id="cd06261">
    <property type="entry name" value="TM_PBP2"/>
    <property type="match status" value="1"/>
</dbReference>
<feature type="transmembrane region" description="Helical" evidence="6">
    <location>
        <begin position="74"/>
        <end position="94"/>
    </location>
</feature>
<evidence type="ECO:0000256" key="3">
    <source>
        <dbReference type="ARBA" id="ARBA00022692"/>
    </source>
</evidence>
<dbReference type="AlphaFoldDB" id="A0A7Y9F2E4"/>
<evidence type="ECO:0000256" key="2">
    <source>
        <dbReference type="ARBA" id="ARBA00022448"/>
    </source>
</evidence>
<evidence type="ECO:0000259" key="7">
    <source>
        <dbReference type="PROSITE" id="PS50928"/>
    </source>
</evidence>
<feature type="transmembrane region" description="Helical" evidence="6">
    <location>
        <begin position="106"/>
        <end position="130"/>
    </location>
</feature>
<comment type="caution">
    <text evidence="8">The sequence shown here is derived from an EMBL/GenBank/DDBJ whole genome shotgun (WGS) entry which is preliminary data.</text>
</comment>
<gene>
    <name evidence="8" type="ORF">BKA08_001723</name>
</gene>
<dbReference type="GO" id="GO:0005886">
    <property type="term" value="C:plasma membrane"/>
    <property type="evidence" value="ECO:0007669"/>
    <property type="project" value="UniProtKB-SubCell"/>
</dbReference>
<keyword evidence="4 6" id="KW-1133">Transmembrane helix</keyword>
<dbReference type="Proteomes" id="UP000516957">
    <property type="component" value="Unassembled WGS sequence"/>
</dbReference>
<accession>A0A7Y9F2E4</accession>
<keyword evidence="2 6" id="KW-0813">Transport</keyword>
<dbReference type="InterPro" id="IPR051204">
    <property type="entry name" value="ABC_transp_perm/SBD"/>
</dbReference>
<evidence type="ECO:0000313" key="9">
    <source>
        <dbReference type="Proteomes" id="UP000516957"/>
    </source>
</evidence>
<dbReference type="SUPFAM" id="SSF161098">
    <property type="entry name" value="MetI-like"/>
    <property type="match status" value="1"/>
</dbReference>
<proteinExistence type="inferred from homology"/>
<keyword evidence="9" id="KW-1185">Reference proteome</keyword>